<evidence type="ECO:0000256" key="6">
    <source>
        <dbReference type="RuleBase" id="RU003355"/>
    </source>
</evidence>
<dbReference type="InterPro" id="IPR006311">
    <property type="entry name" value="TAT_signal"/>
</dbReference>
<feature type="active site" description="Charge relay system" evidence="5">
    <location>
        <position position="173"/>
    </location>
</feature>
<dbReference type="CDD" id="cd04077">
    <property type="entry name" value="Peptidases_S8_PCSK9_ProteinaseK_like"/>
    <property type="match status" value="1"/>
</dbReference>
<keyword evidence="11" id="KW-1185">Reference proteome</keyword>
<evidence type="ECO:0000259" key="8">
    <source>
        <dbReference type="Pfam" id="PF00082"/>
    </source>
</evidence>
<feature type="active site" description="Charge relay system" evidence="5">
    <location>
        <position position="358"/>
    </location>
</feature>
<evidence type="ECO:0000256" key="2">
    <source>
        <dbReference type="ARBA" id="ARBA00022670"/>
    </source>
</evidence>
<dbReference type="GO" id="GO:0006508">
    <property type="term" value="P:proteolysis"/>
    <property type="evidence" value="ECO:0007669"/>
    <property type="project" value="UniProtKB-KW"/>
</dbReference>
<dbReference type="InterPro" id="IPR023828">
    <property type="entry name" value="Peptidase_S8_Ser-AS"/>
</dbReference>
<dbReference type="PANTHER" id="PTHR43806">
    <property type="entry name" value="PEPTIDASE S8"/>
    <property type="match status" value="1"/>
</dbReference>
<keyword evidence="7" id="KW-0732">Signal</keyword>
<feature type="signal peptide" evidence="7">
    <location>
        <begin position="1"/>
        <end position="24"/>
    </location>
</feature>
<dbReference type="InterPro" id="IPR000209">
    <property type="entry name" value="Peptidase_S8/S53_dom"/>
</dbReference>
<keyword evidence="4 5" id="KW-0720">Serine protease</keyword>
<dbReference type="PROSITE" id="PS00138">
    <property type="entry name" value="SUBTILASE_SER"/>
    <property type="match status" value="1"/>
</dbReference>
<dbReference type="GO" id="GO:0004252">
    <property type="term" value="F:serine-type endopeptidase activity"/>
    <property type="evidence" value="ECO:0007669"/>
    <property type="project" value="UniProtKB-UniRule"/>
</dbReference>
<gene>
    <name evidence="10" type="ORF">SAMN05421879_11632</name>
</gene>
<dbReference type="InterPro" id="IPR050131">
    <property type="entry name" value="Peptidase_S8_subtilisin-like"/>
</dbReference>
<dbReference type="PRINTS" id="PR00723">
    <property type="entry name" value="SUBTILISIN"/>
</dbReference>
<accession>A0A285VUU4</accession>
<keyword evidence="2 5" id="KW-0645">Protease</keyword>
<dbReference type="Gene3D" id="3.30.70.80">
    <property type="entry name" value="Peptidase S8 propeptide/proteinase inhibitor I9"/>
    <property type="match status" value="1"/>
</dbReference>
<keyword evidence="3 5" id="KW-0378">Hydrolase</keyword>
<dbReference type="InterPro" id="IPR037045">
    <property type="entry name" value="S8pro/Inhibitor_I9_sf"/>
</dbReference>
<dbReference type="FunFam" id="3.40.50.200:FF:000014">
    <property type="entry name" value="Proteinase K"/>
    <property type="match status" value="1"/>
</dbReference>
<proteinExistence type="inferred from homology"/>
<dbReference type="GO" id="GO:0005615">
    <property type="term" value="C:extracellular space"/>
    <property type="evidence" value="ECO:0007669"/>
    <property type="project" value="TreeGrafter"/>
</dbReference>
<dbReference type="PROSITE" id="PS51892">
    <property type="entry name" value="SUBTILASE"/>
    <property type="match status" value="1"/>
</dbReference>
<sequence length="411" mass="40770">MSSSPRTVARRALALAGSAAIALAVVPTATASAPAGPAAATDTPGPSATSRYIVMLEAGAEAWGPGADRASARAEVARATGTAVAEARARGVQVDRSYRALGGYAATLTAEQASALAADPRVSSVDRDGTVSIVATQSNATWGLDRIDQANLPLNGTYTYTATGSGVDAYILDTGIRSTHAELSGRVSRGANFAKGKNTTEDCNGHGTHVAGTVGGTTYGVAKQVNLVPVRVLDCRGSGTWSGVVAGMDWVVANATGPSVANLSLGGGASASVDAGIARMTSAGVTTVVAAGNEDTDACTTSPARASSALTVGATDRTDTRASFSNFGGCLDIFAPGVGITAAWHTSNTSTNTISGTSMASPHVAGVAALYLQGAPKAGPAEVEAALEGNGTKAVVKDPAGSVNLLLRTGY</sequence>
<dbReference type="RefSeq" id="WP_220388158.1">
    <property type="nucleotide sequence ID" value="NZ_OBQK01000016.1"/>
</dbReference>
<feature type="active site" description="Charge relay system" evidence="5">
    <location>
        <position position="206"/>
    </location>
</feature>
<dbReference type="InterPro" id="IPR036852">
    <property type="entry name" value="Peptidase_S8/S53_dom_sf"/>
</dbReference>
<name>A0A285VUU4_9MICO</name>
<dbReference type="InterPro" id="IPR010259">
    <property type="entry name" value="S8pro/Inhibitor_I9"/>
</dbReference>
<evidence type="ECO:0000259" key="9">
    <source>
        <dbReference type="Pfam" id="PF05922"/>
    </source>
</evidence>
<evidence type="ECO:0000313" key="10">
    <source>
        <dbReference type="EMBL" id="SOC57795.1"/>
    </source>
</evidence>
<dbReference type="Proteomes" id="UP000219688">
    <property type="component" value="Unassembled WGS sequence"/>
</dbReference>
<dbReference type="PROSITE" id="PS00137">
    <property type="entry name" value="SUBTILASE_HIS"/>
    <property type="match status" value="1"/>
</dbReference>
<dbReference type="InterPro" id="IPR034193">
    <property type="entry name" value="PCSK9_ProteinaseK-like"/>
</dbReference>
<evidence type="ECO:0000256" key="3">
    <source>
        <dbReference type="ARBA" id="ARBA00022801"/>
    </source>
</evidence>
<dbReference type="AlphaFoldDB" id="A0A285VUU4"/>
<dbReference type="PROSITE" id="PS00136">
    <property type="entry name" value="SUBTILASE_ASP"/>
    <property type="match status" value="1"/>
</dbReference>
<evidence type="ECO:0000313" key="11">
    <source>
        <dbReference type="Proteomes" id="UP000219688"/>
    </source>
</evidence>
<dbReference type="SUPFAM" id="SSF52743">
    <property type="entry name" value="Subtilisin-like"/>
    <property type="match status" value="1"/>
</dbReference>
<dbReference type="PANTHER" id="PTHR43806:SF11">
    <property type="entry name" value="CEREVISIN-RELATED"/>
    <property type="match status" value="1"/>
</dbReference>
<dbReference type="Pfam" id="PF00082">
    <property type="entry name" value="Peptidase_S8"/>
    <property type="match status" value="1"/>
</dbReference>
<dbReference type="InterPro" id="IPR022398">
    <property type="entry name" value="Peptidase_S8_His-AS"/>
</dbReference>
<feature type="chain" id="PRO_5039717369" evidence="7">
    <location>
        <begin position="25"/>
        <end position="411"/>
    </location>
</feature>
<dbReference type="InterPro" id="IPR015500">
    <property type="entry name" value="Peptidase_S8_subtilisin-rel"/>
</dbReference>
<protein>
    <submittedName>
        <fullName evidence="10">Peptidase inhibitor I9</fullName>
    </submittedName>
</protein>
<evidence type="ECO:0000256" key="1">
    <source>
        <dbReference type="ARBA" id="ARBA00011073"/>
    </source>
</evidence>
<dbReference type="InterPro" id="IPR023827">
    <property type="entry name" value="Peptidase_S8_Asp-AS"/>
</dbReference>
<dbReference type="Gene3D" id="3.40.50.200">
    <property type="entry name" value="Peptidase S8/S53 domain"/>
    <property type="match status" value="1"/>
</dbReference>
<evidence type="ECO:0000256" key="5">
    <source>
        <dbReference type="PROSITE-ProRule" id="PRU01240"/>
    </source>
</evidence>
<evidence type="ECO:0000256" key="4">
    <source>
        <dbReference type="ARBA" id="ARBA00022825"/>
    </source>
</evidence>
<evidence type="ECO:0000256" key="7">
    <source>
        <dbReference type="SAM" id="SignalP"/>
    </source>
</evidence>
<dbReference type="SUPFAM" id="SSF54897">
    <property type="entry name" value="Protease propeptides/inhibitors"/>
    <property type="match status" value="1"/>
</dbReference>
<reference evidence="11" key="1">
    <citation type="submission" date="2017-08" db="EMBL/GenBank/DDBJ databases">
        <authorList>
            <person name="Varghese N."/>
            <person name="Submissions S."/>
        </authorList>
    </citation>
    <scope>NUCLEOTIDE SEQUENCE [LARGE SCALE GENOMIC DNA]</scope>
    <source>
        <strain evidence="11">USBA17B2</strain>
    </source>
</reference>
<dbReference type="Pfam" id="PF05922">
    <property type="entry name" value="Inhibitor_I9"/>
    <property type="match status" value="1"/>
</dbReference>
<organism evidence="10 11">
    <name type="scientific">Ornithinimicrobium cerasi</name>
    <dbReference type="NCBI Taxonomy" id="2248773"/>
    <lineage>
        <taxon>Bacteria</taxon>
        <taxon>Bacillati</taxon>
        <taxon>Actinomycetota</taxon>
        <taxon>Actinomycetes</taxon>
        <taxon>Micrococcales</taxon>
        <taxon>Ornithinimicrobiaceae</taxon>
        <taxon>Ornithinimicrobium</taxon>
    </lineage>
</organism>
<feature type="domain" description="Peptidase S8/S53" evidence="8">
    <location>
        <begin position="171"/>
        <end position="391"/>
    </location>
</feature>
<dbReference type="PROSITE" id="PS51318">
    <property type="entry name" value="TAT"/>
    <property type="match status" value="1"/>
</dbReference>
<feature type="domain" description="Inhibitor I9" evidence="9">
    <location>
        <begin position="51"/>
        <end position="132"/>
    </location>
</feature>
<dbReference type="EMBL" id="OBQK01000016">
    <property type="protein sequence ID" value="SOC57795.1"/>
    <property type="molecule type" value="Genomic_DNA"/>
</dbReference>
<comment type="similarity">
    <text evidence="1 5 6">Belongs to the peptidase S8 family.</text>
</comment>